<evidence type="ECO:0000256" key="8">
    <source>
        <dbReference type="PROSITE-ProRule" id="PRU01360"/>
    </source>
</evidence>
<dbReference type="PROSITE" id="PS52016">
    <property type="entry name" value="TONB_DEPENDENT_REC_3"/>
    <property type="match status" value="1"/>
</dbReference>
<dbReference type="Gene3D" id="2.170.130.10">
    <property type="entry name" value="TonB-dependent receptor, plug domain"/>
    <property type="match status" value="1"/>
</dbReference>
<dbReference type="PANTHER" id="PTHR30069:SF49">
    <property type="entry name" value="OUTER MEMBRANE PROTEIN C"/>
    <property type="match status" value="1"/>
</dbReference>
<feature type="chain" id="PRO_5046896663" evidence="10">
    <location>
        <begin position="29"/>
        <end position="672"/>
    </location>
</feature>
<dbReference type="InterPro" id="IPR036942">
    <property type="entry name" value="Beta-barrel_TonB_sf"/>
</dbReference>
<evidence type="ECO:0000259" key="11">
    <source>
        <dbReference type="Pfam" id="PF00593"/>
    </source>
</evidence>
<keyword evidence="5 9" id="KW-0798">TonB box</keyword>
<dbReference type="InterPro" id="IPR037066">
    <property type="entry name" value="Plug_dom_sf"/>
</dbReference>
<gene>
    <name evidence="13" type="ORF">H8A87_00940</name>
</gene>
<keyword evidence="10" id="KW-0732">Signal</keyword>
<evidence type="ECO:0000313" key="13">
    <source>
        <dbReference type="EMBL" id="MBI6547358.1"/>
    </source>
</evidence>
<dbReference type="CDD" id="cd01347">
    <property type="entry name" value="ligand_gated_channel"/>
    <property type="match status" value="1"/>
</dbReference>
<comment type="similarity">
    <text evidence="8 9">Belongs to the TonB-dependent receptor family.</text>
</comment>
<keyword evidence="4 8" id="KW-0812">Transmembrane</keyword>
<evidence type="ECO:0000256" key="1">
    <source>
        <dbReference type="ARBA" id="ARBA00004571"/>
    </source>
</evidence>
<organism evidence="13 14">
    <name type="scientific">Xenorhabdus lircayensis</name>
    <dbReference type="NCBI Taxonomy" id="2763499"/>
    <lineage>
        <taxon>Bacteria</taxon>
        <taxon>Pseudomonadati</taxon>
        <taxon>Pseudomonadota</taxon>
        <taxon>Gammaproteobacteria</taxon>
        <taxon>Enterobacterales</taxon>
        <taxon>Morganellaceae</taxon>
        <taxon>Xenorhabdus</taxon>
    </lineage>
</organism>
<evidence type="ECO:0000256" key="9">
    <source>
        <dbReference type="RuleBase" id="RU003357"/>
    </source>
</evidence>
<dbReference type="EMBL" id="JACOII010000006">
    <property type="protein sequence ID" value="MBI6547358.1"/>
    <property type="molecule type" value="Genomic_DNA"/>
</dbReference>
<feature type="domain" description="TonB-dependent receptor plug" evidence="12">
    <location>
        <begin position="56"/>
        <end position="158"/>
    </location>
</feature>
<evidence type="ECO:0000313" key="14">
    <source>
        <dbReference type="Proteomes" id="UP000696184"/>
    </source>
</evidence>
<accession>A0ABS0U339</accession>
<dbReference type="Pfam" id="PF07715">
    <property type="entry name" value="Plug"/>
    <property type="match status" value="1"/>
</dbReference>
<evidence type="ECO:0000256" key="6">
    <source>
        <dbReference type="ARBA" id="ARBA00023136"/>
    </source>
</evidence>
<dbReference type="NCBIfam" id="TIGR01778">
    <property type="entry name" value="TonB-copper"/>
    <property type="match status" value="1"/>
</dbReference>
<evidence type="ECO:0000256" key="10">
    <source>
        <dbReference type="SAM" id="SignalP"/>
    </source>
</evidence>
<dbReference type="InterPro" id="IPR039426">
    <property type="entry name" value="TonB-dep_rcpt-like"/>
</dbReference>
<dbReference type="Gene3D" id="2.40.170.20">
    <property type="entry name" value="TonB-dependent receptor, beta-barrel domain"/>
    <property type="match status" value="1"/>
</dbReference>
<evidence type="ECO:0000256" key="2">
    <source>
        <dbReference type="ARBA" id="ARBA00022448"/>
    </source>
</evidence>
<comment type="subcellular location">
    <subcellularLocation>
        <location evidence="1 8">Cell outer membrane</location>
        <topology evidence="1 8">Multi-pass membrane protein</topology>
    </subcellularLocation>
</comment>
<reference evidence="13 14" key="1">
    <citation type="submission" date="2020-08" db="EMBL/GenBank/DDBJ databases">
        <title>Description of Xenorhabdus lircayensis sp. nov., the symbiotic bacterium associated with the entomopathogenic nematode Steirnernema unicornum.</title>
        <authorList>
            <person name="Castaneda-Alvarez C."/>
            <person name="Prodan S."/>
            <person name="Zamorano A."/>
            <person name="San-Blas E."/>
            <person name="Aballay E."/>
        </authorList>
    </citation>
    <scope>NUCLEOTIDE SEQUENCE [LARGE SCALE GENOMIC DNA]</scope>
    <source>
        <strain evidence="13 14">VLS</strain>
    </source>
</reference>
<sequence length="672" mass="74776">MSTTQLFHVSPLTAALAIALAIPASGLAANVDHTKETHIINDNESVITVTAPAISPLNVVSSLKIPRQPVPASDGSDYLKTIPGFSQIRNGGANGDPVFRGMFGSRLRMLIDDGEVLGSCPSRMDAPSSYISPESYDVLSLVKGPQTVLWGPGNSAGTIRFERTRPQFEKIGAQGNASTVVGSNGRWDGNVDLSLGNELGYIRLIGNKSRSNDYKDGDGNRVPSRWDKWNTDVALGWTPDEDTLLELTAGQGDGEARYAGRGMDGSKFKRESFGVRFEKSNLSEVFDKFETNFYYNNTNHIMDNYSQRTPFPMGMGHGGHSMGMNMRHKMELDRRTVGGRMMGTWIWEDFKLQSGADMQVNTHRKHPKTGWLKDARYRDYGIFGELTWDATEQSKVIGGARLDRVMVDKYATQQERKDTLPAGFIRFEHNLKDVPVMFYAGVGYTERFPDYWELFSSKAGQNSFTDIKTEKTTQLDIGTQYNDRYLKGWVSAYVGKVNDFILFQYSDKNNQANNVDATIMGGEMGVAYQLNDNWKTDASLAYSWAKNTTNHRPLPQTPPLEARFGLTWEHGDWTSSGLLRLVNSQHRVANNEGNVVGKDFDRSKGFAILSANAAYKVTKNVQVSAGIDNIFDKTYSEHLNLAGNNAFGYSANTPTPINEPGRTYWARVNVKF</sequence>
<dbReference type="InterPro" id="IPR000531">
    <property type="entry name" value="Beta-barrel_TonB"/>
</dbReference>
<keyword evidence="3 8" id="KW-1134">Transmembrane beta strand</keyword>
<feature type="domain" description="TonB-dependent receptor-like beta-barrel" evidence="11">
    <location>
        <begin position="212"/>
        <end position="630"/>
    </location>
</feature>
<evidence type="ECO:0000256" key="3">
    <source>
        <dbReference type="ARBA" id="ARBA00022452"/>
    </source>
</evidence>
<keyword evidence="2 8" id="KW-0813">Transport</keyword>
<keyword evidence="14" id="KW-1185">Reference proteome</keyword>
<comment type="caution">
    <text evidence="13">The sequence shown here is derived from an EMBL/GenBank/DDBJ whole genome shotgun (WGS) entry which is preliminary data.</text>
</comment>
<evidence type="ECO:0000259" key="12">
    <source>
        <dbReference type="Pfam" id="PF07715"/>
    </source>
</evidence>
<dbReference type="InterPro" id="IPR012910">
    <property type="entry name" value="Plug_dom"/>
</dbReference>
<evidence type="ECO:0000256" key="4">
    <source>
        <dbReference type="ARBA" id="ARBA00022692"/>
    </source>
</evidence>
<keyword evidence="6 8" id="KW-0472">Membrane</keyword>
<dbReference type="SUPFAM" id="SSF56935">
    <property type="entry name" value="Porins"/>
    <property type="match status" value="1"/>
</dbReference>
<dbReference type="Pfam" id="PF00593">
    <property type="entry name" value="TonB_dep_Rec_b-barrel"/>
    <property type="match status" value="1"/>
</dbReference>
<protein>
    <submittedName>
        <fullName evidence="13">TonB-dependent copper receptor</fullName>
    </submittedName>
</protein>
<evidence type="ECO:0000256" key="5">
    <source>
        <dbReference type="ARBA" id="ARBA00023077"/>
    </source>
</evidence>
<keyword evidence="13" id="KW-0675">Receptor</keyword>
<proteinExistence type="inferred from homology"/>
<dbReference type="InterPro" id="IPR010100">
    <property type="entry name" value="TonB-dep_Cu_rcpt"/>
</dbReference>
<dbReference type="Proteomes" id="UP000696184">
    <property type="component" value="Unassembled WGS sequence"/>
</dbReference>
<dbReference type="RefSeq" id="WP_198688161.1">
    <property type="nucleotide sequence ID" value="NZ_CAWPUD010000060.1"/>
</dbReference>
<name>A0ABS0U339_9GAMM</name>
<feature type="signal peptide" evidence="10">
    <location>
        <begin position="1"/>
        <end position="28"/>
    </location>
</feature>
<keyword evidence="7 8" id="KW-0998">Cell outer membrane</keyword>
<evidence type="ECO:0000256" key="7">
    <source>
        <dbReference type="ARBA" id="ARBA00023237"/>
    </source>
</evidence>
<dbReference type="PANTHER" id="PTHR30069">
    <property type="entry name" value="TONB-DEPENDENT OUTER MEMBRANE RECEPTOR"/>
    <property type="match status" value="1"/>
</dbReference>